<dbReference type="EMBL" id="CAXHTA020000020">
    <property type="protein sequence ID" value="CAL5229240.1"/>
    <property type="molecule type" value="Genomic_DNA"/>
</dbReference>
<organism evidence="4 5">
    <name type="scientific">Coccomyxa viridis</name>
    <dbReference type="NCBI Taxonomy" id="1274662"/>
    <lineage>
        <taxon>Eukaryota</taxon>
        <taxon>Viridiplantae</taxon>
        <taxon>Chlorophyta</taxon>
        <taxon>core chlorophytes</taxon>
        <taxon>Trebouxiophyceae</taxon>
        <taxon>Trebouxiophyceae incertae sedis</taxon>
        <taxon>Coccomyxaceae</taxon>
        <taxon>Coccomyxa</taxon>
    </lineage>
</organism>
<keyword evidence="3" id="KW-0268">Exocytosis</keyword>
<dbReference type="PANTHER" id="PTHR21292:SF1">
    <property type="entry name" value="EXOCYST COMPLEX COMPONENT 3"/>
    <property type="match status" value="1"/>
</dbReference>
<dbReference type="Gene3D" id="1.10.357.70">
    <property type="entry name" value="Exocyst complex component Sec6, C-terminal domain"/>
    <property type="match status" value="1"/>
</dbReference>
<comment type="similarity">
    <text evidence="1">Belongs to the SEC6 family.</text>
</comment>
<dbReference type="Proteomes" id="UP001497392">
    <property type="component" value="Unassembled WGS sequence"/>
</dbReference>
<proteinExistence type="inferred from homology"/>
<name>A0ABP1GD65_9CHLO</name>
<keyword evidence="2" id="KW-0813">Transport</keyword>
<evidence type="ECO:0000256" key="2">
    <source>
        <dbReference type="ARBA" id="ARBA00022448"/>
    </source>
</evidence>
<evidence type="ECO:0000256" key="1">
    <source>
        <dbReference type="ARBA" id="ARBA00009447"/>
    </source>
</evidence>
<sequence>MESSIPEQAVDARRAAVDEVERLLQHPEDLKRLPNMLEEYTQKHQANKVQLSATVASQVDAARSGMELLESAQKTLAKMQQCYDDIDKLCTECASLIDNHDKIKDLSAVHYNLGKTLQDVENIVALPQQAAEAEDMLKDDTQLSEAYESLAILEATSTMAQRALESNSKLKGNDSRNISAYFNKVRMTMGKVEERLWSIIRNFANLGRDHPAVLVNAVRIIELQELVDRSLESSAGGTMGAMQPKRYRKRCEQQIGMSIQENFAPLLRNCAQLAAAEENTDKRTGDILDSAHEFVVQLADIFDYVTPCFPEKYGIFKVIFKEYHQHLSFMLDCIGCCAEQLANSDILKVVGWLSGYQETLKELGLEDSEITFPEGPDRGMTLLVGKYIARMRGTLHTWFVNILQGDLSGEPKQADDGKLWTPGAVDFFRIVNEQVSVVEDVSSGEMLLQTGEAVMGIMKEFQEAQAAHLQKELSDGLLCAVINNNTRCYNESTEFADHLDDALAGPYKGRLDVESQCRGFLELSKEAVAHLVSSIFSDAAFIELFHRAFCSEDWQQGATTASILATVGDYLEDFEHLIEAFWFKRLAVSCLEETIAHYIASLLTYTKAITDPFLKRMETDREQLFDFFEKSCAKERVAKVCQPLDDLRDLAGSDSVDTFVLSYTSLLQTAPGITPALVERLVASRQDLTKADIREVMDQCREVYATRQRSSSEDTTALPKSKAGTGKDWSAFRVALMAAKRKVKPPSGRI</sequence>
<gene>
    <name evidence="4" type="primary">g12526</name>
    <name evidence="4" type="ORF">VP750_LOCUS11146</name>
</gene>
<reference evidence="4 5" key="1">
    <citation type="submission" date="2024-06" db="EMBL/GenBank/DDBJ databases">
        <authorList>
            <person name="Kraege A."/>
            <person name="Thomma B."/>
        </authorList>
    </citation>
    <scope>NUCLEOTIDE SEQUENCE [LARGE SCALE GENOMIC DNA]</scope>
</reference>
<dbReference type="PANTHER" id="PTHR21292">
    <property type="entry name" value="EXOCYST COMPLEX COMPONENT SEC6-RELATED"/>
    <property type="match status" value="1"/>
</dbReference>
<evidence type="ECO:0000256" key="3">
    <source>
        <dbReference type="ARBA" id="ARBA00022483"/>
    </source>
</evidence>
<accession>A0ABP1GD65</accession>
<evidence type="ECO:0000313" key="4">
    <source>
        <dbReference type="EMBL" id="CAL5229240.1"/>
    </source>
</evidence>
<comment type="caution">
    <text evidence="4">The sequence shown here is derived from an EMBL/GenBank/DDBJ whole genome shotgun (WGS) entry which is preliminary data.</text>
</comment>
<protein>
    <submittedName>
        <fullName evidence="4">G12526 protein</fullName>
    </submittedName>
</protein>
<evidence type="ECO:0000313" key="5">
    <source>
        <dbReference type="Proteomes" id="UP001497392"/>
    </source>
</evidence>
<dbReference type="Gene3D" id="1.10.357.50">
    <property type="match status" value="1"/>
</dbReference>
<dbReference type="InterPro" id="IPR042532">
    <property type="entry name" value="EXOC3/Sec6_C"/>
</dbReference>
<keyword evidence="5" id="KW-1185">Reference proteome</keyword>
<dbReference type="Pfam" id="PF06046">
    <property type="entry name" value="Sec6"/>
    <property type="match status" value="1"/>
</dbReference>
<dbReference type="InterPro" id="IPR010326">
    <property type="entry name" value="EXOC3/Sec6"/>
</dbReference>